<dbReference type="SFLD" id="SFLDG01067">
    <property type="entry name" value="SPASM/twitch_domain_containing"/>
    <property type="match status" value="1"/>
</dbReference>
<sequence>MSAENNLLNNVISSVNNDAIPPARIVNSLDVDSKSLTVAFGESNFPFFSIVIPVYNGESYIHNCLLSIERQEKINPLMFEVIIIDDCSTDQTFNQLQLSTYSFNVNILTTPINSGPGIARNIGIFASRGKWIIFLDADDLLSADALEILFNYIKDNDVQIVAFDWQYTRESEESQRGGRTDLVNLTKKKQKLICDYISLKMDGSVIYTAIERRLILDNEIVFHGGFHEDIDFIFKVYFHVEKIGVVNNPIYLKNNRSGSIINIITPSHLEGFFRAFNEIHDFLIKQDSLSPLLLRNLYVGFIGIVATRIREIWVLDPKDKRELYQVIYTLWKEAENRLSGVKKIALKTKYFLIHEKFVSLMEKNDDAVVSKISSFMQNIKNKMLSCYDLHHSVFFAPDEIRTCCKRFFVNGIMKGDVVLLNKNNYTFNQFTNENILKEKKDLFLRINKGEAPECDGCPFLEFNEWGDLDELKPEHLSLEYHSVCNMKCEYCSDKYYGGKEASYDIYGLLKNIDLSLCNSIVWGGGEPTLDKEFSAHLRYLSNKFPNLKQRVITNSTKFIDALSDAINNDRANVITSIDAGTKNKFFQIRQNKGFDRVINNLKKYASLKPQNITIKYIFTENNNDKSEVLAFVKTMLENDLLSCNFQISYDFKKETVDAISAVSAILLYGLLVKSGCRHVFFDDLLRQRISSVPSDRYTEIVSILSSMGQENILANKKNFSSVIIWGAGAQTKLLLENSNFFKMVSVKYIVDNTPSKINTQFLGIDVYHPDKLYESDDPILISAVQSSPKILEVFNKMGLSSQRLIKGLVI</sequence>
<evidence type="ECO:0000313" key="8">
    <source>
        <dbReference type="EMBL" id="AUH04717.1"/>
    </source>
</evidence>
<dbReference type="KEGG" id="serq:CWC46_11605"/>
<dbReference type="RefSeq" id="WP_021016412.1">
    <property type="nucleotide sequence ID" value="NZ_CP025084.1"/>
</dbReference>
<dbReference type="InterPro" id="IPR013785">
    <property type="entry name" value="Aldolase_TIM"/>
</dbReference>
<name>A0A2I5TJG1_SERS3</name>
<dbReference type="Proteomes" id="UP000233778">
    <property type="component" value="Chromosome"/>
</dbReference>
<keyword evidence="3" id="KW-0479">Metal-binding</keyword>
<dbReference type="CDD" id="cd01335">
    <property type="entry name" value="Radical_SAM"/>
    <property type="match status" value="1"/>
</dbReference>
<dbReference type="PANTHER" id="PTHR43685">
    <property type="entry name" value="GLYCOSYLTRANSFERASE"/>
    <property type="match status" value="1"/>
</dbReference>
<dbReference type="SUPFAM" id="SSF53448">
    <property type="entry name" value="Nucleotide-diphospho-sugar transferases"/>
    <property type="match status" value="1"/>
</dbReference>
<organism evidence="8 9">
    <name type="scientific">Serratia sp. (strain ATCC 39006)</name>
    <name type="common">Prodigiosinella confusarubida</name>
    <dbReference type="NCBI Taxonomy" id="104623"/>
    <lineage>
        <taxon>Bacteria</taxon>
        <taxon>Pseudomonadati</taxon>
        <taxon>Pseudomonadota</taxon>
        <taxon>Gammaproteobacteria</taxon>
        <taxon>Enterobacterales</taxon>
        <taxon>Pectobacteriaceae</taxon>
        <taxon>Prodigiosinella</taxon>
    </lineage>
</organism>
<dbReference type="InterPro" id="IPR029044">
    <property type="entry name" value="Nucleotide-diphossugar_trans"/>
</dbReference>
<evidence type="ECO:0000256" key="2">
    <source>
        <dbReference type="ARBA" id="ARBA00022691"/>
    </source>
</evidence>
<evidence type="ECO:0000256" key="5">
    <source>
        <dbReference type="ARBA" id="ARBA00023014"/>
    </source>
</evidence>
<dbReference type="EMBL" id="CP025084">
    <property type="protein sequence ID" value="AUH04717.1"/>
    <property type="molecule type" value="Genomic_DNA"/>
</dbReference>
<dbReference type="Proteomes" id="UP000017700">
    <property type="component" value="Chromosome"/>
</dbReference>
<keyword evidence="4" id="KW-0408">Iron</keyword>
<dbReference type="Gene3D" id="3.20.20.70">
    <property type="entry name" value="Aldolase class I"/>
    <property type="match status" value="1"/>
</dbReference>
<dbReference type="Gene3D" id="3.90.550.10">
    <property type="entry name" value="Spore Coat Polysaccharide Biosynthesis Protein SpsA, Chain A"/>
    <property type="match status" value="1"/>
</dbReference>
<dbReference type="InterPro" id="IPR050834">
    <property type="entry name" value="Glycosyltransf_2"/>
</dbReference>
<dbReference type="CDD" id="cd00761">
    <property type="entry name" value="Glyco_tranf_GTA_type"/>
    <property type="match status" value="1"/>
</dbReference>
<accession>A0A2I5TJG1</accession>
<evidence type="ECO:0000256" key="4">
    <source>
        <dbReference type="ARBA" id="ARBA00023004"/>
    </source>
</evidence>
<evidence type="ECO:0000313" key="10">
    <source>
        <dbReference type="Proteomes" id="UP000233778"/>
    </source>
</evidence>
<dbReference type="GO" id="GO:0003824">
    <property type="term" value="F:catalytic activity"/>
    <property type="evidence" value="ECO:0007669"/>
    <property type="project" value="InterPro"/>
</dbReference>
<dbReference type="SFLD" id="SFLDS00029">
    <property type="entry name" value="Radical_SAM"/>
    <property type="match status" value="1"/>
</dbReference>
<evidence type="ECO:0000313" key="7">
    <source>
        <dbReference type="EMBL" id="AUH00397.1"/>
    </source>
</evidence>
<dbReference type="PANTHER" id="PTHR43685:SF2">
    <property type="entry name" value="GLYCOSYLTRANSFERASE 2-LIKE DOMAIN-CONTAINING PROTEIN"/>
    <property type="match status" value="1"/>
</dbReference>
<gene>
    <name evidence="7" type="ORF">CWC46_11605</name>
    <name evidence="8" type="ORF">Ser39006_011610</name>
</gene>
<dbReference type="Pfam" id="PF04055">
    <property type="entry name" value="Radical_SAM"/>
    <property type="match status" value="1"/>
</dbReference>
<reference evidence="7 10" key="3">
    <citation type="submission" date="2017-11" db="EMBL/GenBank/DDBJ databases">
        <title>Complete genome sequence of Serratia sp. ATCC 39006 LacA.</title>
        <authorList>
            <person name="Hampton H.G."/>
            <person name="Jackson S.A."/>
            <person name="Jauregui R."/>
            <person name="Poulter G.T.M."/>
            <person name="Salmond G.P.C."/>
            <person name="Fineran P.C."/>
        </authorList>
    </citation>
    <scope>NUCLEOTIDE SEQUENCE [LARGE SCALE GENOMIC DNA]</scope>
    <source>
        <strain evidence="7 10">ATCC 39006</strain>
    </source>
</reference>
<dbReference type="PROSITE" id="PS51918">
    <property type="entry name" value="RADICAL_SAM"/>
    <property type="match status" value="1"/>
</dbReference>
<dbReference type="EMBL" id="CP025085">
    <property type="protein sequence ID" value="AUH00397.1"/>
    <property type="molecule type" value="Genomic_DNA"/>
</dbReference>
<dbReference type="Pfam" id="PF00535">
    <property type="entry name" value="Glycos_transf_2"/>
    <property type="match status" value="1"/>
</dbReference>
<protein>
    <recommendedName>
        <fullName evidence="6">Radical SAM core domain-containing protein</fullName>
    </recommendedName>
</protein>
<dbReference type="SUPFAM" id="SSF102114">
    <property type="entry name" value="Radical SAM enzymes"/>
    <property type="match status" value="1"/>
</dbReference>
<proteinExistence type="predicted"/>
<dbReference type="InterPro" id="IPR058240">
    <property type="entry name" value="rSAM_sf"/>
</dbReference>
<evidence type="ECO:0000259" key="6">
    <source>
        <dbReference type="PROSITE" id="PS51918"/>
    </source>
</evidence>
<reference evidence="8 9" key="1">
    <citation type="journal article" date="2013" name="Genome Announc.">
        <title>Draft genome sequence of Serratia sp. strain ATCC 39006, a model bacterium for analysis of the biosynthesis and regulation of prodigiosin, a carbapenem, and gas vesicles.</title>
        <authorList>
            <person name="Fineran P.C."/>
            <person name="Iglesias Cans M.C."/>
            <person name="Ramsay J.P."/>
            <person name="Wilf N.M."/>
            <person name="Cossyleon D."/>
            <person name="McNeil M.B."/>
            <person name="Williamson N.R."/>
            <person name="Monson R.E."/>
            <person name="Becher S.A."/>
            <person name="Stanton J.A."/>
            <person name="Brugger K."/>
            <person name="Brown S.D."/>
            <person name="Salmond G.P."/>
        </authorList>
    </citation>
    <scope>NUCLEOTIDE SEQUENCE [LARGE SCALE GENOMIC DNA]</scope>
    <source>
        <strain evidence="8">ATCC 39006</strain>
        <strain evidence="9">ATCC 39006 / SC 11482</strain>
    </source>
</reference>
<dbReference type="STRING" id="104623.Ser39006_03150"/>
<dbReference type="GO" id="GO:0046872">
    <property type="term" value="F:metal ion binding"/>
    <property type="evidence" value="ECO:0007669"/>
    <property type="project" value="UniProtKB-KW"/>
</dbReference>
<evidence type="ECO:0000256" key="1">
    <source>
        <dbReference type="ARBA" id="ARBA00001966"/>
    </source>
</evidence>
<dbReference type="OrthoDB" id="6813549at2"/>
<evidence type="ECO:0000256" key="3">
    <source>
        <dbReference type="ARBA" id="ARBA00022723"/>
    </source>
</evidence>
<keyword evidence="2" id="KW-0949">S-adenosyl-L-methionine</keyword>
<reference evidence="8" key="4">
    <citation type="submission" date="2017-11" db="EMBL/GenBank/DDBJ databases">
        <title>Complete genome sequence of Serratia sp. ATCC 39006.</title>
        <authorList>
            <person name="Hampton H.G."/>
            <person name="Jackson S.A."/>
            <person name="Jauregui R."/>
            <person name="Poulter G.T.M."/>
            <person name="Salmond G.P.C."/>
            <person name="Fineran P.C."/>
        </authorList>
    </citation>
    <scope>NUCLEOTIDE SEQUENCE</scope>
    <source>
        <strain evidence="8">ATCC 39006</strain>
    </source>
</reference>
<keyword evidence="9" id="KW-1185">Reference proteome</keyword>
<keyword evidence="5" id="KW-0411">Iron-sulfur</keyword>
<evidence type="ECO:0000313" key="9">
    <source>
        <dbReference type="Proteomes" id="UP000017700"/>
    </source>
</evidence>
<dbReference type="InterPro" id="IPR007197">
    <property type="entry name" value="rSAM"/>
</dbReference>
<reference evidence="8" key="2">
    <citation type="submission" date="2013-09" db="EMBL/GenBank/DDBJ databases">
        <authorList>
            <person name="Wang G."/>
            <person name="Yang Y."/>
            <person name="Su Y."/>
        </authorList>
    </citation>
    <scope>NUCLEOTIDE SEQUENCE</scope>
    <source>
        <strain evidence="8">ATCC 39006</strain>
    </source>
</reference>
<comment type="cofactor">
    <cofactor evidence="1">
        <name>[4Fe-4S] cluster</name>
        <dbReference type="ChEBI" id="CHEBI:49883"/>
    </cofactor>
</comment>
<dbReference type="GO" id="GO:0051536">
    <property type="term" value="F:iron-sulfur cluster binding"/>
    <property type="evidence" value="ECO:0007669"/>
    <property type="project" value="UniProtKB-KW"/>
</dbReference>
<dbReference type="Gene3D" id="3.40.50.720">
    <property type="entry name" value="NAD(P)-binding Rossmann-like Domain"/>
    <property type="match status" value="1"/>
</dbReference>
<dbReference type="AlphaFoldDB" id="A0A2I5TJG1"/>
<feature type="domain" description="Radical SAM core" evidence="6">
    <location>
        <begin position="470"/>
        <end position="677"/>
    </location>
</feature>
<dbReference type="KEGG" id="sera:Ser39006_011610"/>
<dbReference type="InterPro" id="IPR001173">
    <property type="entry name" value="Glyco_trans_2-like"/>
</dbReference>